<dbReference type="InterPro" id="IPR026624">
    <property type="entry name" value="CECR6"/>
</dbReference>
<keyword evidence="2" id="KW-1133">Transmembrane helix</keyword>
<feature type="transmembrane region" description="Helical" evidence="2">
    <location>
        <begin position="128"/>
        <end position="149"/>
    </location>
</feature>
<dbReference type="Pfam" id="PF14997">
    <property type="entry name" value="CECR6_TMEM121"/>
    <property type="match status" value="1"/>
</dbReference>
<evidence type="ECO:0000313" key="3">
    <source>
        <dbReference type="EMBL" id="KAL3861860.1"/>
    </source>
</evidence>
<dbReference type="PANTHER" id="PTHR47399:SF1">
    <property type="entry name" value="TRANSMEMBRANE PROTEIN 121B"/>
    <property type="match status" value="1"/>
</dbReference>
<dbReference type="PANTHER" id="PTHR47399">
    <property type="entry name" value="TRANSMEMBRANE PROTEIN 121B"/>
    <property type="match status" value="1"/>
</dbReference>
<reference evidence="3 4" key="1">
    <citation type="submission" date="2024-11" db="EMBL/GenBank/DDBJ databases">
        <title>Chromosome-level genome assembly of the freshwater bivalve Anodonta woodiana.</title>
        <authorList>
            <person name="Chen X."/>
        </authorList>
    </citation>
    <scope>NUCLEOTIDE SEQUENCE [LARGE SCALE GENOMIC DNA]</scope>
    <source>
        <strain evidence="3">MN2024</strain>
        <tissue evidence="3">Gills</tissue>
    </source>
</reference>
<sequence length="306" mass="34799">MDDNGYKCNCKYVHHLPVRIFCIVLLVFQDAIINFYLISYSSNYCLVWLASDIAIIVIFIVTFVMSYVHFRKEMTRRPDDHPSHSFHLPLSVISWALFSVVLSSKYAFLLKYVATELSELNFFGPNTLKTTTALAGVVFVFLLSSQHVAKPGSDRRRYIDELTWTVVCDILDGVDSTEILFQADDRDLFMPGMDNVIISLCCLNFLVPTIPLITLSRTNFGEEKVSNKLVLIHKLFLAYLVNLPLLITRMIIWNGSGSAVSIFSLKNIVVISMISYDVYEHFHDKEETSASSLAGDHGVEYFVTYI</sequence>
<comment type="similarity">
    <text evidence="1">Belongs to the TMEM121 family.</text>
</comment>
<dbReference type="AlphaFoldDB" id="A0ABD3VJU7"/>
<dbReference type="EMBL" id="JBJQND010000011">
    <property type="protein sequence ID" value="KAL3861860.1"/>
    <property type="molecule type" value="Genomic_DNA"/>
</dbReference>
<gene>
    <name evidence="3" type="ORF">ACJMK2_007874</name>
</gene>
<name>A0ABD3VJU7_SINWO</name>
<dbReference type="Proteomes" id="UP001634394">
    <property type="component" value="Unassembled WGS sequence"/>
</dbReference>
<feature type="transmembrane region" description="Helical" evidence="2">
    <location>
        <begin position="46"/>
        <end position="68"/>
    </location>
</feature>
<feature type="transmembrane region" description="Helical" evidence="2">
    <location>
        <begin position="196"/>
        <end position="215"/>
    </location>
</feature>
<feature type="transmembrane region" description="Helical" evidence="2">
    <location>
        <begin position="88"/>
        <end position="108"/>
    </location>
</feature>
<evidence type="ECO:0000313" key="4">
    <source>
        <dbReference type="Proteomes" id="UP001634394"/>
    </source>
</evidence>
<keyword evidence="2" id="KW-0812">Transmembrane</keyword>
<evidence type="ECO:0000256" key="2">
    <source>
        <dbReference type="SAM" id="Phobius"/>
    </source>
</evidence>
<accession>A0ABD3VJU7</accession>
<keyword evidence="4" id="KW-1185">Reference proteome</keyword>
<keyword evidence="2" id="KW-0472">Membrane</keyword>
<dbReference type="InterPro" id="IPR032776">
    <property type="entry name" value="CECR6/TMEM121"/>
</dbReference>
<organism evidence="3 4">
    <name type="scientific">Sinanodonta woodiana</name>
    <name type="common">Chinese pond mussel</name>
    <name type="synonym">Anodonta woodiana</name>
    <dbReference type="NCBI Taxonomy" id="1069815"/>
    <lineage>
        <taxon>Eukaryota</taxon>
        <taxon>Metazoa</taxon>
        <taxon>Spiralia</taxon>
        <taxon>Lophotrochozoa</taxon>
        <taxon>Mollusca</taxon>
        <taxon>Bivalvia</taxon>
        <taxon>Autobranchia</taxon>
        <taxon>Heteroconchia</taxon>
        <taxon>Palaeoheterodonta</taxon>
        <taxon>Unionida</taxon>
        <taxon>Unionoidea</taxon>
        <taxon>Unionidae</taxon>
        <taxon>Unioninae</taxon>
        <taxon>Sinanodonta</taxon>
    </lineage>
</organism>
<evidence type="ECO:0000256" key="1">
    <source>
        <dbReference type="ARBA" id="ARBA00007711"/>
    </source>
</evidence>
<feature type="transmembrane region" description="Helical" evidence="2">
    <location>
        <begin position="20"/>
        <end position="40"/>
    </location>
</feature>
<proteinExistence type="inferred from homology"/>
<protein>
    <submittedName>
        <fullName evidence="3">Uncharacterized protein</fullName>
    </submittedName>
</protein>
<feature type="transmembrane region" description="Helical" evidence="2">
    <location>
        <begin position="235"/>
        <end position="252"/>
    </location>
</feature>
<comment type="caution">
    <text evidence="3">The sequence shown here is derived from an EMBL/GenBank/DDBJ whole genome shotgun (WGS) entry which is preliminary data.</text>
</comment>